<gene>
    <name evidence="10" type="ORF">KR093_005356</name>
</gene>
<feature type="chain" id="PRO_5041916731" description="Ionotropic receptor 60a" evidence="9">
    <location>
        <begin position="16"/>
        <end position="602"/>
    </location>
</feature>
<evidence type="ECO:0000256" key="5">
    <source>
        <dbReference type="ARBA" id="ARBA00023136"/>
    </source>
</evidence>
<evidence type="ECO:0000313" key="10">
    <source>
        <dbReference type="EMBL" id="KAH8381457.1"/>
    </source>
</evidence>
<reference evidence="10" key="1">
    <citation type="journal article" date="2021" name="Mol. Ecol. Resour.">
        <title>Phylogenomic analyses of the genus Drosophila reveals genomic signals of climate adaptation.</title>
        <authorList>
            <person name="Li F."/>
            <person name="Rane R.V."/>
            <person name="Luria V."/>
            <person name="Xiong Z."/>
            <person name="Chen J."/>
            <person name="Li Z."/>
            <person name="Catullo R.A."/>
            <person name="Griffin P.C."/>
            <person name="Schiffer M."/>
            <person name="Pearce S."/>
            <person name="Lee S.F."/>
            <person name="McElroy K."/>
            <person name="Stocker A."/>
            <person name="Shirriffs J."/>
            <person name="Cockerell F."/>
            <person name="Coppin C."/>
            <person name="Sgro C.M."/>
            <person name="Karger A."/>
            <person name="Cain J.W."/>
            <person name="Weber J.A."/>
            <person name="Santpere G."/>
            <person name="Kirschner M.W."/>
            <person name="Hoffmann A.A."/>
            <person name="Oakeshott J.G."/>
            <person name="Zhang G."/>
        </authorList>
    </citation>
    <scope>NUCLEOTIDE SEQUENCE</scope>
    <source>
        <strain evidence="10">BGI-SZ-2011g</strain>
    </source>
</reference>
<keyword evidence="6" id="KW-0675">Receptor</keyword>
<feature type="transmembrane region" description="Helical" evidence="8">
    <location>
        <begin position="379"/>
        <end position="398"/>
    </location>
</feature>
<protein>
    <recommendedName>
        <fullName evidence="12">Ionotropic receptor 60a</fullName>
    </recommendedName>
</protein>
<feature type="transmembrane region" description="Helical" evidence="8">
    <location>
        <begin position="565"/>
        <end position="587"/>
    </location>
</feature>
<sequence length="602" mass="69152">ILLQLLLLLPGQVLNNSLILENESLETEYLKNVIENVVKERSANTLILRKRQANLECPLKDFNLEGMPVLRLNETTTVPIKLVYNCEVIAVVCMTELADSNLLTVLAQDLDRMRETRIIIWLQSAPTNVMDCLNVIRDYARSYNFVNVMVLHSPSLLQKSIVAYRLQPFPDPKMVRISDILSTPMFPDFWRNFRNKTAMIVPNLFPPSSYILHDRKSGMPKLSGHMDMLMLEFASKHNINLMLSKPLNELKTIRSGKLSELISTNKVDLTMAVQMWNLNGGSTTYVLISRQFIIVPCGKAIGIGDVYKSLTGFLIILLAVYLSVSVATTLLEAISCRILGRRYRFSYGNLFVNLNVFGWVLGLPRDLQRHRRSRSLHQVIMVMSFFSLIVVCFFNANLSTFLTKRPEINAIKTFEDLKKSGLTVIFDDTFREIILNNKQPIIPKSQVEFLSNSERIHMMLALNSTNAYHIFETLWEVIRKYQKYYKGVVLCQPASLQIVDALPYHAILPPNSIYLQALDDFIHRTHDVGINQHWVTASINNLIAYSTRSQEYPQPTPLSCDDLKWVWYLLGVCYIATILVFIGELCVNRWQRRQETRHPFVV</sequence>
<comment type="subcellular location">
    <subcellularLocation>
        <location evidence="1">Cell membrane</location>
        <topology evidence="1">Multi-pass membrane protein</topology>
    </subcellularLocation>
</comment>
<keyword evidence="2" id="KW-1003">Cell membrane</keyword>
<keyword evidence="3 8" id="KW-0812">Transmembrane</keyword>
<dbReference type="EMBL" id="JAJJHW010000824">
    <property type="protein sequence ID" value="KAH8381457.1"/>
    <property type="molecule type" value="Genomic_DNA"/>
</dbReference>
<evidence type="ECO:0000256" key="2">
    <source>
        <dbReference type="ARBA" id="ARBA00022475"/>
    </source>
</evidence>
<feature type="non-terminal residue" evidence="10">
    <location>
        <position position="1"/>
    </location>
</feature>
<dbReference type="InterPro" id="IPR052192">
    <property type="entry name" value="Insect_Ionotropic_Sensory_Rcpt"/>
</dbReference>
<keyword evidence="11" id="KW-1185">Reference proteome</keyword>
<evidence type="ECO:0000256" key="3">
    <source>
        <dbReference type="ARBA" id="ARBA00022692"/>
    </source>
</evidence>
<evidence type="ECO:0000256" key="8">
    <source>
        <dbReference type="SAM" id="Phobius"/>
    </source>
</evidence>
<comment type="caution">
    <text evidence="10">The sequence shown here is derived from an EMBL/GenBank/DDBJ whole genome shotgun (WGS) entry which is preliminary data.</text>
</comment>
<feature type="transmembrane region" description="Helical" evidence="8">
    <location>
        <begin position="313"/>
        <end position="334"/>
    </location>
</feature>
<evidence type="ECO:0000313" key="11">
    <source>
        <dbReference type="Proteomes" id="UP001200034"/>
    </source>
</evidence>
<keyword evidence="7" id="KW-0325">Glycoprotein</keyword>
<dbReference type="GO" id="GO:0005886">
    <property type="term" value="C:plasma membrane"/>
    <property type="evidence" value="ECO:0007669"/>
    <property type="project" value="UniProtKB-SubCell"/>
</dbReference>
<keyword evidence="9" id="KW-0732">Signal</keyword>
<evidence type="ECO:0000256" key="6">
    <source>
        <dbReference type="ARBA" id="ARBA00023170"/>
    </source>
</evidence>
<dbReference type="AlphaFoldDB" id="A0AAD4PNI0"/>
<evidence type="ECO:0000256" key="1">
    <source>
        <dbReference type="ARBA" id="ARBA00004651"/>
    </source>
</evidence>
<dbReference type="PANTHER" id="PTHR42643:SF41">
    <property type="entry name" value="IONOTROPIC RECEPTOR 20A-RELATED"/>
    <property type="match status" value="1"/>
</dbReference>
<accession>A0AAD4PNI0</accession>
<name>A0AAD4PNI0_9MUSC</name>
<feature type="signal peptide" evidence="9">
    <location>
        <begin position="1"/>
        <end position="15"/>
    </location>
</feature>
<dbReference type="SUPFAM" id="SSF53850">
    <property type="entry name" value="Periplasmic binding protein-like II"/>
    <property type="match status" value="1"/>
</dbReference>
<proteinExistence type="predicted"/>
<organism evidence="10 11">
    <name type="scientific">Drosophila rubida</name>
    <dbReference type="NCBI Taxonomy" id="30044"/>
    <lineage>
        <taxon>Eukaryota</taxon>
        <taxon>Metazoa</taxon>
        <taxon>Ecdysozoa</taxon>
        <taxon>Arthropoda</taxon>
        <taxon>Hexapoda</taxon>
        <taxon>Insecta</taxon>
        <taxon>Pterygota</taxon>
        <taxon>Neoptera</taxon>
        <taxon>Endopterygota</taxon>
        <taxon>Diptera</taxon>
        <taxon>Brachycera</taxon>
        <taxon>Muscomorpha</taxon>
        <taxon>Ephydroidea</taxon>
        <taxon>Drosophilidae</taxon>
        <taxon>Drosophila</taxon>
    </lineage>
</organism>
<evidence type="ECO:0000256" key="7">
    <source>
        <dbReference type="ARBA" id="ARBA00023180"/>
    </source>
</evidence>
<keyword evidence="4 8" id="KW-1133">Transmembrane helix</keyword>
<evidence type="ECO:0000256" key="9">
    <source>
        <dbReference type="SAM" id="SignalP"/>
    </source>
</evidence>
<dbReference type="Proteomes" id="UP001200034">
    <property type="component" value="Unassembled WGS sequence"/>
</dbReference>
<keyword evidence="5 8" id="KW-0472">Membrane</keyword>
<evidence type="ECO:0008006" key="12">
    <source>
        <dbReference type="Google" id="ProtNLM"/>
    </source>
</evidence>
<dbReference type="Gene3D" id="1.10.287.70">
    <property type="match status" value="1"/>
</dbReference>
<dbReference type="PANTHER" id="PTHR42643">
    <property type="entry name" value="IONOTROPIC RECEPTOR 20A-RELATED"/>
    <property type="match status" value="1"/>
</dbReference>
<evidence type="ECO:0000256" key="4">
    <source>
        <dbReference type="ARBA" id="ARBA00022989"/>
    </source>
</evidence>